<dbReference type="PANTHER" id="PTHR39173">
    <property type="entry name" value="ACETYLTRANSFERASE"/>
    <property type="match status" value="1"/>
</dbReference>
<dbReference type="InterPro" id="IPR000182">
    <property type="entry name" value="GNAT_dom"/>
</dbReference>
<reference evidence="2 3" key="1">
    <citation type="journal article" date="2019" name="Int. J. Syst. Evol. Microbiol.">
        <title>The Global Catalogue of Microorganisms (GCM) 10K type strain sequencing project: providing services to taxonomists for standard genome sequencing and annotation.</title>
        <authorList>
            <consortium name="The Broad Institute Genomics Platform"/>
            <consortium name="The Broad Institute Genome Sequencing Center for Infectious Disease"/>
            <person name="Wu L."/>
            <person name="Ma J."/>
        </authorList>
    </citation>
    <scope>NUCLEOTIDE SEQUENCE [LARGE SCALE GENOMIC DNA]</scope>
    <source>
        <strain evidence="2 3">JCM 6921</strain>
    </source>
</reference>
<dbReference type="SUPFAM" id="SSF55729">
    <property type="entry name" value="Acyl-CoA N-acyltransferases (Nat)"/>
    <property type="match status" value="1"/>
</dbReference>
<organism evidence="2 3">
    <name type="scientific">Streptomyces glaucosporus</name>
    <dbReference type="NCBI Taxonomy" id="284044"/>
    <lineage>
        <taxon>Bacteria</taxon>
        <taxon>Bacillati</taxon>
        <taxon>Actinomycetota</taxon>
        <taxon>Actinomycetes</taxon>
        <taxon>Kitasatosporales</taxon>
        <taxon>Streptomycetaceae</taxon>
        <taxon>Streptomyces</taxon>
    </lineage>
</organism>
<evidence type="ECO:0000313" key="3">
    <source>
        <dbReference type="Proteomes" id="UP001500058"/>
    </source>
</evidence>
<comment type="caution">
    <text evidence="2">The sequence shown here is derived from an EMBL/GenBank/DDBJ whole genome shotgun (WGS) entry which is preliminary data.</text>
</comment>
<dbReference type="RefSeq" id="WP_344629709.1">
    <property type="nucleotide sequence ID" value="NZ_BAAATJ010000003.1"/>
</dbReference>
<protein>
    <submittedName>
        <fullName evidence="2">GNAT family N-acetyltransferase</fullName>
    </submittedName>
</protein>
<name>A0ABN3HW59_9ACTN</name>
<dbReference type="Gene3D" id="3.40.630.30">
    <property type="match status" value="1"/>
</dbReference>
<sequence>MPELIAPTVRVHASFVGAMEEFAAEGRGAPDDNSMVGRDLREYRGRWEDPEVFAAYVARVRADAEEGSPRPSGHVPCTTLWWVDGDTYLGRIAIRHRLNPFLLDYGGHIGYDVRASARRRGHATAMLRAALPVARSLGIDPALITCDHTNIASRKVIEACGGVFEDRRGVKLRYWVPTASNPGAA</sequence>
<dbReference type="Pfam" id="PF13302">
    <property type="entry name" value="Acetyltransf_3"/>
    <property type="match status" value="1"/>
</dbReference>
<dbReference type="PROSITE" id="PS51186">
    <property type="entry name" value="GNAT"/>
    <property type="match status" value="1"/>
</dbReference>
<dbReference type="InterPro" id="IPR016181">
    <property type="entry name" value="Acyl_CoA_acyltransferase"/>
</dbReference>
<proteinExistence type="predicted"/>
<dbReference type="Proteomes" id="UP001500058">
    <property type="component" value="Unassembled WGS sequence"/>
</dbReference>
<evidence type="ECO:0000259" key="1">
    <source>
        <dbReference type="PROSITE" id="PS51186"/>
    </source>
</evidence>
<dbReference type="EMBL" id="BAAATJ010000003">
    <property type="protein sequence ID" value="GAA2389311.1"/>
    <property type="molecule type" value="Genomic_DNA"/>
</dbReference>
<accession>A0ABN3HW59</accession>
<feature type="domain" description="N-acetyltransferase" evidence="1">
    <location>
        <begin position="35"/>
        <end position="180"/>
    </location>
</feature>
<gene>
    <name evidence="2" type="ORF">GCM10010420_11140</name>
</gene>
<dbReference type="PANTHER" id="PTHR39173:SF1">
    <property type="entry name" value="ACETYLTRANSFERASE"/>
    <property type="match status" value="1"/>
</dbReference>
<keyword evidence="3" id="KW-1185">Reference proteome</keyword>
<evidence type="ECO:0000313" key="2">
    <source>
        <dbReference type="EMBL" id="GAA2389311.1"/>
    </source>
</evidence>